<feature type="region of interest" description="Disordered" evidence="6">
    <location>
        <begin position="623"/>
        <end position="664"/>
    </location>
</feature>
<dbReference type="GO" id="GO:0000481">
    <property type="term" value="P:maturation of 5S rRNA"/>
    <property type="evidence" value="ECO:0007669"/>
    <property type="project" value="TreeGrafter"/>
</dbReference>
<dbReference type="GO" id="GO:0045292">
    <property type="term" value="P:mRNA cis splicing, via spliceosome"/>
    <property type="evidence" value="ECO:0007669"/>
    <property type="project" value="TreeGrafter"/>
</dbReference>
<evidence type="ECO:0000256" key="1">
    <source>
        <dbReference type="ARBA" id="ARBA00004123"/>
    </source>
</evidence>
<evidence type="ECO:0000313" key="8">
    <source>
        <dbReference type="Proteomes" id="UP000594262"/>
    </source>
</evidence>
<evidence type="ECO:0000256" key="5">
    <source>
        <dbReference type="ARBA" id="ARBA00023242"/>
    </source>
</evidence>
<feature type="region of interest" description="Disordered" evidence="6">
    <location>
        <begin position="583"/>
        <end position="609"/>
    </location>
</feature>
<dbReference type="Pfam" id="PF03343">
    <property type="entry name" value="SART-1"/>
    <property type="match status" value="1"/>
</dbReference>
<accession>A0A7M5V458</accession>
<feature type="region of interest" description="Disordered" evidence="6">
    <location>
        <begin position="732"/>
        <end position="757"/>
    </location>
</feature>
<protein>
    <submittedName>
        <fullName evidence="7">Uncharacterized protein</fullName>
    </submittedName>
</protein>
<dbReference type="GeneID" id="136799119"/>
<feature type="compositionally biased region" description="Basic and acidic residues" evidence="6">
    <location>
        <begin position="118"/>
        <end position="145"/>
    </location>
</feature>
<evidence type="ECO:0000313" key="7">
    <source>
        <dbReference type="EnsemblMetazoa" id="CLYHEMP005811.1"/>
    </source>
</evidence>
<reference evidence="7" key="1">
    <citation type="submission" date="2021-01" db="UniProtKB">
        <authorList>
            <consortium name="EnsemblMetazoa"/>
        </authorList>
    </citation>
    <scope>IDENTIFICATION</scope>
</reference>
<proteinExistence type="inferred from homology"/>
<dbReference type="PANTHER" id="PTHR14152:SF5">
    <property type="entry name" value="U4_U6.U5 TRI-SNRNP-ASSOCIATED PROTEIN 1"/>
    <property type="match status" value="1"/>
</dbReference>
<comment type="similarity">
    <text evidence="2">Belongs to the SNU66/SART1 family.</text>
</comment>
<dbReference type="RefSeq" id="XP_066911905.1">
    <property type="nucleotide sequence ID" value="XM_067055804.1"/>
</dbReference>
<feature type="compositionally biased region" description="Basic and acidic residues" evidence="6">
    <location>
        <begin position="634"/>
        <end position="650"/>
    </location>
</feature>
<evidence type="ECO:0000256" key="4">
    <source>
        <dbReference type="ARBA" id="ARBA00023187"/>
    </source>
</evidence>
<feature type="region of interest" description="Disordered" evidence="6">
    <location>
        <begin position="1"/>
        <end position="233"/>
    </location>
</feature>
<name>A0A7M5V458_9CNID</name>
<feature type="compositionally biased region" description="Basic and acidic residues" evidence="6">
    <location>
        <begin position="300"/>
        <end position="312"/>
    </location>
</feature>
<dbReference type="PANTHER" id="PTHR14152">
    <property type="entry name" value="SQUAMOUS CELL CARCINOMA ANTIGEN RECOGNISED BY CYTOTOXIC T LYMPHOCYTES"/>
    <property type="match status" value="1"/>
</dbReference>
<sequence length="861" mass="98785">MGSSKKEKKEKKKKKRRYSSGEENSRNDYDDYYNDKKSSKKSKYDSPNRDSLPQTEEYVYDYSGQEMVQGSRKSPDNSADYWPSKSKKERKRKKSPPLAPPGTDWGTNDRDDLEDGEVDWKDADDMRRDREYQEEVDRKYREKQKADKRRNKSPSPPQPSSKEDASLSIEETNKLREKLGLKPLQVGGPSSEKEEKSYADREDVHKPATNISEKKHSDKMRDKMDAIREKRKINQKLKKVKGLGEEDDPAVDSAAAWVAKSRVAEKEKKMAAKRAQMLEEMDEEFGVSDLIDQSVPPPRVKREPTYSSKDLRGLTVQHKASDIKDGGDVVLTLEDKDILDDDNDDTLVNVNIKDDERARQNIQNKNKRPGYQAYDEVDDETGMLKVRNVLDKYDDEIEGAKKQGFTLDNAGKADGEDTMEQIRETLKAQQVSLEMAAPSLARDFFTEEEMVKFKKPKKKVRKVRKRELLKADDLLRLDVDSLKDRGSRKNRAANKTDTKKKQQETNDGEEDMDIVPSMPDELDFFVAVQQQEEPEPIMEDDEAEQELQIALQRTRRTKMKNEREEGMDEEERLQKMAMELLNKPEEKTFLPETMATSASTKSKKKGKGAIVLDSTSEFCRTLGELPTVGSSRNNKPEPKVPEKKEVEEMTKATTGGWEQVDMSEPMDTAANIEEEEDEDVLEAEPIPHGIAATLELANMKGYLKDGKEKVRKFDPLNLPETKASIDIEKLRDEEKGRYSGRGGYDRDRDRDRYDPYAFKEKSNYKPEFKLEYVDNKGRNLNQKEAFRLLSHKFHGKGSGKLKTEKRAKKLVEEKKLQMMSSIDTPLNTASMFKEKQKQSQSAHIVLSGGGKNLLSNNTLKK</sequence>
<feature type="region of interest" description="Disordered" evidence="6">
    <location>
        <begin position="552"/>
        <end position="571"/>
    </location>
</feature>
<keyword evidence="8" id="KW-1185">Reference proteome</keyword>
<feature type="compositionally biased region" description="Basic residues" evidence="6">
    <location>
        <begin position="85"/>
        <end position="95"/>
    </location>
</feature>
<comment type="subcellular location">
    <subcellularLocation>
        <location evidence="1">Nucleus</location>
    </subcellularLocation>
</comment>
<feature type="region of interest" description="Disordered" evidence="6">
    <location>
        <begin position="288"/>
        <end position="313"/>
    </location>
</feature>
<keyword evidence="3" id="KW-0507">mRNA processing</keyword>
<evidence type="ECO:0000256" key="2">
    <source>
        <dbReference type="ARBA" id="ARBA00006076"/>
    </source>
</evidence>
<feature type="compositionally biased region" description="Basic and acidic residues" evidence="6">
    <location>
        <begin position="494"/>
        <end position="504"/>
    </location>
</feature>
<dbReference type="AlphaFoldDB" id="A0A7M5V458"/>
<dbReference type="EnsemblMetazoa" id="CLYHEMT005811.1">
    <property type="protein sequence ID" value="CLYHEMP005811.1"/>
    <property type="gene ID" value="CLYHEMG005811"/>
</dbReference>
<dbReference type="Proteomes" id="UP000594262">
    <property type="component" value="Unplaced"/>
</dbReference>
<evidence type="ECO:0000256" key="6">
    <source>
        <dbReference type="SAM" id="MobiDB-lite"/>
    </source>
</evidence>
<keyword evidence="4" id="KW-0508">mRNA splicing</keyword>
<dbReference type="InterPro" id="IPR005011">
    <property type="entry name" value="SNU66/SART1"/>
</dbReference>
<evidence type="ECO:0000256" key="3">
    <source>
        <dbReference type="ARBA" id="ARBA00022664"/>
    </source>
</evidence>
<feature type="compositionally biased region" description="Basic and acidic residues" evidence="6">
    <location>
        <begin position="161"/>
        <end position="180"/>
    </location>
</feature>
<keyword evidence="5" id="KW-0539">Nucleus</keyword>
<feature type="compositionally biased region" description="Basic and acidic residues" evidence="6">
    <location>
        <begin position="191"/>
        <end position="228"/>
    </location>
</feature>
<feature type="compositionally biased region" description="Basic residues" evidence="6">
    <location>
        <begin position="8"/>
        <end position="18"/>
    </location>
</feature>
<dbReference type="GO" id="GO:0046540">
    <property type="term" value="C:U4/U6 x U5 tri-snRNP complex"/>
    <property type="evidence" value="ECO:0007669"/>
    <property type="project" value="InterPro"/>
</dbReference>
<feature type="region of interest" description="Disordered" evidence="6">
    <location>
        <begin position="833"/>
        <end position="861"/>
    </location>
</feature>
<feature type="region of interest" description="Disordered" evidence="6">
    <location>
        <begin position="480"/>
        <end position="516"/>
    </location>
</feature>
<dbReference type="OrthoDB" id="5583at2759"/>
<organism evidence="7 8">
    <name type="scientific">Clytia hemisphaerica</name>
    <dbReference type="NCBI Taxonomy" id="252671"/>
    <lineage>
        <taxon>Eukaryota</taxon>
        <taxon>Metazoa</taxon>
        <taxon>Cnidaria</taxon>
        <taxon>Hydrozoa</taxon>
        <taxon>Hydroidolina</taxon>
        <taxon>Leptothecata</taxon>
        <taxon>Obeliida</taxon>
        <taxon>Clytiidae</taxon>
        <taxon>Clytia</taxon>
    </lineage>
</organism>
<feature type="compositionally biased region" description="Basic and acidic residues" evidence="6">
    <location>
        <begin position="19"/>
        <end position="48"/>
    </location>
</feature>
<dbReference type="InterPro" id="IPR045347">
    <property type="entry name" value="HIND"/>
</dbReference>
<dbReference type="Pfam" id="PF19252">
    <property type="entry name" value="HIND"/>
    <property type="match status" value="1"/>
</dbReference>